<feature type="region of interest" description="Disordered" evidence="3">
    <location>
        <begin position="401"/>
        <end position="420"/>
    </location>
</feature>
<accession>A0A7I4YH63</accession>
<dbReference type="WBParaSite" id="HCON_00096800-00001">
    <property type="protein sequence ID" value="HCON_00096800-00001"/>
    <property type="gene ID" value="HCON_00096800"/>
</dbReference>
<dbReference type="OMA" id="EDAFCEF"/>
<comment type="similarity">
    <text evidence="1">Belongs to the MTFR1 family.</text>
</comment>
<organism evidence="4 5">
    <name type="scientific">Haemonchus contortus</name>
    <name type="common">Barber pole worm</name>
    <dbReference type="NCBI Taxonomy" id="6289"/>
    <lineage>
        <taxon>Eukaryota</taxon>
        <taxon>Metazoa</taxon>
        <taxon>Ecdysozoa</taxon>
        <taxon>Nematoda</taxon>
        <taxon>Chromadorea</taxon>
        <taxon>Rhabditida</taxon>
        <taxon>Rhabditina</taxon>
        <taxon>Rhabditomorpha</taxon>
        <taxon>Strongyloidea</taxon>
        <taxon>Trichostrongylidae</taxon>
        <taxon>Haemonchus</taxon>
    </lineage>
</organism>
<sequence length="420" mass="46365">MACSPGARLVKDATSSSGSPKVCLSLSSDRSKSDKYLGDDNEVDFGIHVNESVARTTASGIELLMLYIEAEIRRIRMLLRDYGYRIRRFCLDSMHIDFRRMSQLFATLSRRVEHVSMSTSDLKSDEAMILNEIPLRSRWKPPKYTFNDIAIVLTSDEEVEDGVVHGYSIRFPAWDRLPSPVLPQHDSESNLKDFQLFNCPMKMAIPTEDEDERFSLPSTMATDQELKIQSLEAQLALLSKQMQTLLAGKIPPPVPAERSYDSSPLLSDDEGKGTSLCSPSDTINLPGANRGSTAPPSAAIPPPPPPPPPSLLSAHTTSITGAGTPSSKRTVLQMLNKSTNMEHGTLPLRPSASELLTVQLKKTDTVRSPGGTPVVRQSKLTPNDEGNYLANALREKFRSLQETLSEHEDDVNSSWVEDEL</sequence>
<evidence type="ECO:0000256" key="1">
    <source>
        <dbReference type="ARBA" id="ARBA00005807"/>
    </source>
</evidence>
<dbReference type="OrthoDB" id="5826361at2759"/>
<feature type="region of interest" description="Disordered" evidence="3">
    <location>
        <begin position="249"/>
        <end position="327"/>
    </location>
</feature>
<name>A0A7I4YH63_HAECO</name>
<feature type="coiled-coil region" evidence="2">
    <location>
        <begin position="221"/>
        <end position="248"/>
    </location>
</feature>
<feature type="compositionally biased region" description="Acidic residues" evidence="3">
    <location>
        <begin position="407"/>
        <end position="420"/>
    </location>
</feature>
<evidence type="ECO:0000256" key="2">
    <source>
        <dbReference type="SAM" id="Coils"/>
    </source>
</evidence>
<feature type="region of interest" description="Disordered" evidence="3">
    <location>
        <begin position="1"/>
        <end position="20"/>
    </location>
</feature>
<dbReference type="AlphaFoldDB" id="A0A7I4YH63"/>
<dbReference type="PANTHER" id="PTHR14215">
    <property type="entry name" value="PROTEIN OF UNKNOWN FUNCTION DUF729"/>
    <property type="match status" value="1"/>
</dbReference>
<feature type="region of interest" description="Disordered" evidence="3">
    <location>
        <begin position="364"/>
        <end position="384"/>
    </location>
</feature>
<proteinExistence type="inferred from homology"/>
<dbReference type="Proteomes" id="UP000025227">
    <property type="component" value="Unplaced"/>
</dbReference>
<keyword evidence="4" id="KW-1185">Reference proteome</keyword>
<keyword evidence="2" id="KW-0175">Coiled coil</keyword>
<protein>
    <submittedName>
        <fullName evidence="5">Mitochondrial fission regulator 2</fullName>
    </submittedName>
</protein>
<feature type="compositionally biased region" description="Pro residues" evidence="3">
    <location>
        <begin position="298"/>
        <end position="310"/>
    </location>
</feature>
<evidence type="ECO:0000313" key="5">
    <source>
        <dbReference type="WBParaSite" id="HCON_00096800-00001"/>
    </source>
</evidence>
<evidence type="ECO:0000256" key="3">
    <source>
        <dbReference type="SAM" id="MobiDB-lite"/>
    </source>
</evidence>
<dbReference type="PANTHER" id="PTHR14215:SF0">
    <property type="entry name" value="WH2 DOMAIN-CONTAINING PROTEIN"/>
    <property type="match status" value="1"/>
</dbReference>
<dbReference type="InterPro" id="IPR007972">
    <property type="entry name" value="Mtfr1"/>
</dbReference>
<evidence type="ECO:0000313" key="4">
    <source>
        <dbReference type="Proteomes" id="UP000025227"/>
    </source>
</evidence>
<reference evidence="5" key="1">
    <citation type="submission" date="2020-12" db="UniProtKB">
        <authorList>
            <consortium name="WormBaseParasite"/>
        </authorList>
    </citation>
    <scope>IDENTIFICATION</scope>
    <source>
        <strain evidence="5">MHco3</strain>
    </source>
</reference>
<feature type="compositionally biased region" description="Polar residues" evidence="3">
    <location>
        <begin position="315"/>
        <end position="327"/>
    </location>
</feature>